<evidence type="ECO:0000313" key="2">
    <source>
        <dbReference type="Proteomes" id="UP000256514"/>
    </source>
</evidence>
<organism evidence="1 2">
    <name type="scientific">Helicobacter equorum</name>
    <dbReference type="NCBI Taxonomy" id="361872"/>
    <lineage>
        <taxon>Bacteria</taxon>
        <taxon>Pseudomonadati</taxon>
        <taxon>Campylobacterota</taxon>
        <taxon>Epsilonproteobacteria</taxon>
        <taxon>Campylobacterales</taxon>
        <taxon>Helicobacteraceae</taxon>
        <taxon>Helicobacter</taxon>
    </lineage>
</organism>
<gene>
    <name evidence="1" type="ORF">CQA54_00940</name>
</gene>
<accession>A0A3D8IUT4</accession>
<proteinExistence type="predicted"/>
<dbReference type="EMBL" id="NXLT01000001">
    <property type="protein sequence ID" value="RDU68404.1"/>
    <property type="molecule type" value="Genomic_DNA"/>
</dbReference>
<dbReference type="Proteomes" id="UP000256514">
    <property type="component" value="Unassembled WGS sequence"/>
</dbReference>
<protein>
    <submittedName>
        <fullName evidence="1">Uncharacterized protein</fullName>
    </submittedName>
</protein>
<sequence length="91" mass="11030">MLLFAHLWASENAIDYSHLQYLDSQEDSYDVELQQHLELWESLKDEDEDTLGLGKPYKKYEFIQDYTNYLSKPPLFYEQFRNRLYGRMPTP</sequence>
<name>A0A3D8IUT4_9HELI</name>
<evidence type="ECO:0000313" key="1">
    <source>
        <dbReference type="EMBL" id="RDU68404.1"/>
    </source>
</evidence>
<keyword evidence="2" id="KW-1185">Reference proteome</keyword>
<reference evidence="1 2" key="1">
    <citation type="submission" date="2018-04" db="EMBL/GenBank/DDBJ databases">
        <title>Novel Campyloabacter and Helicobacter Species and Strains.</title>
        <authorList>
            <person name="Mannion A.J."/>
            <person name="Shen Z."/>
            <person name="Fox J.G."/>
        </authorList>
    </citation>
    <scope>NUCLEOTIDE SEQUENCE [LARGE SCALE GENOMIC DNA]</scope>
    <source>
        <strain evidence="1 2">MIT 12-6600</strain>
    </source>
</reference>
<dbReference type="AlphaFoldDB" id="A0A3D8IUT4"/>
<comment type="caution">
    <text evidence="1">The sequence shown here is derived from an EMBL/GenBank/DDBJ whole genome shotgun (WGS) entry which is preliminary data.</text>
</comment>